<reference evidence="2" key="1">
    <citation type="submission" date="2021-02" db="EMBL/GenBank/DDBJ databases">
        <authorList>
            <person name="Nowell W R."/>
        </authorList>
    </citation>
    <scope>NUCLEOTIDE SEQUENCE</scope>
</reference>
<protein>
    <submittedName>
        <fullName evidence="2">Uncharacterized protein</fullName>
    </submittedName>
</protein>
<name>A0A814HWL0_9BILA</name>
<feature type="coiled-coil region" evidence="1">
    <location>
        <begin position="62"/>
        <end position="96"/>
    </location>
</feature>
<organism evidence="2 5">
    <name type="scientific">Adineta steineri</name>
    <dbReference type="NCBI Taxonomy" id="433720"/>
    <lineage>
        <taxon>Eukaryota</taxon>
        <taxon>Metazoa</taxon>
        <taxon>Spiralia</taxon>
        <taxon>Gnathifera</taxon>
        <taxon>Rotifera</taxon>
        <taxon>Eurotatoria</taxon>
        <taxon>Bdelloidea</taxon>
        <taxon>Adinetida</taxon>
        <taxon>Adinetidae</taxon>
        <taxon>Adineta</taxon>
    </lineage>
</organism>
<keyword evidence="1" id="KW-0175">Coiled coil</keyword>
<evidence type="ECO:0000313" key="3">
    <source>
        <dbReference type="EMBL" id="CAF1128668.1"/>
    </source>
</evidence>
<proteinExistence type="predicted"/>
<gene>
    <name evidence="2" type="ORF">BJG266_LOCUS16711</name>
    <name evidence="3" type="ORF">QVE165_LOCUS21811</name>
</gene>
<dbReference type="OrthoDB" id="10022661at2759"/>
<dbReference type="EMBL" id="CAJNOI010000078">
    <property type="protein sequence ID" value="CAF1015635.1"/>
    <property type="molecule type" value="Genomic_DNA"/>
</dbReference>
<evidence type="ECO:0000313" key="5">
    <source>
        <dbReference type="Proteomes" id="UP000663877"/>
    </source>
</evidence>
<dbReference type="EMBL" id="CAJNOM010000141">
    <property type="protein sequence ID" value="CAF1128668.1"/>
    <property type="molecule type" value="Genomic_DNA"/>
</dbReference>
<evidence type="ECO:0000313" key="2">
    <source>
        <dbReference type="EMBL" id="CAF1015635.1"/>
    </source>
</evidence>
<comment type="caution">
    <text evidence="2">The sequence shown here is derived from an EMBL/GenBank/DDBJ whole genome shotgun (WGS) entry which is preliminary data.</text>
</comment>
<sequence>MASVIARRNSLLDKIDKATQRHNIHNPLIAQINEWEYMMIEKIKIVADNTRQQVSQLVNSKRTKLSDDFKRFSQELANLRETENFIEADLKQLKYKLNEFNYELKHITKPVLVELHTELSNQIVWNQLIYVEEKSNHAVTQQQLYQQVEEEQQPIVVSATKQPPKI</sequence>
<accession>A0A814HWL0</accession>
<dbReference type="AlphaFoldDB" id="A0A814HWL0"/>
<keyword evidence="4" id="KW-1185">Reference proteome</keyword>
<evidence type="ECO:0000256" key="1">
    <source>
        <dbReference type="SAM" id="Coils"/>
    </source>
</evidence>
<dbReference type="Proteomes" id="UP000663877">
    <property type="component" value="Unassembled WGS sequence"/>
</dbReference>
<evidence type="ECO:0000313" key="4">
    <source>
        <dbReference type="Proteomes" id="UP000663832"/>
    </source>
</evidence>
<dbReference type="Proteomes" id="UP000663832">
    <property type="component" value="Unassembled WGS sequence"/>
</dbReference>